<keyword evidence="1" id="KW-0175">Coiled coil</keyword>
<evidence type="ECO:0000313" key="3">
    <source>
        <dbReference type="EMBL" id="ORZ09345.1"/>
    </source>
</evidence>
<keyword evidence="2" id="KW-0472">Membrane</keyword>
<protein>
    <recommendedName>
        <fullName evidence="5">Ion transport domain-containing protein</fullName>
    </recommendedName>
</protein>
<keyword evidence="4" id="KW-1185">Reference proteome</keyword>
<feature type="transmembrane region" description="Helical" evidence="2">
    <location>
        <begin position="86"/>
        <end position="115"/>
    </location>
</feature>
<name>A0A1Y2GJL6_9FUNG</name>
<evidence type="ECO:0000313" key="4">
    <source>
        <dbReference type="Proteomes" id="UP000193648"/>
    </source>
</evidence>
<dbReference type="RefSeq" id="XP_021878798.1">
    <property type="nucleotide sequence ID" value="XM_022025064.1"/>
</dbReference>
<feature type="transmembrane region" description="Helical" evidence="2">
    <location>
        <begin position="18"/>
        <end position="42"/>
    </location>
</feature>
<dbReference type="OrthoDB" id="310870at2759"/>
<comment type="caution">
    <text evidence="3">The sequence shown here is derived from an EMBL/GenBank/DDBJ whole genome shotgun (WGS) entry which is preliminary data.</text>
</comment>
<proteinExistence type="predicted"/>
<sequence length="231" mass="26865">MVCKYVTIIQQATEEIQVFFVIFAAGLVAFTVAMLHLLHACPTSGCEQVEDEEYFPLHFFGALSATYFMLGGRYDPVGSKFTSQDWAFHIMMMIFFFFTVILMLNVLIALINVAFTKGDDGWRLAWIESRLRYIEAAENMSYHIPGYRETYDCFPREIYFAATAQQMKAYQEKLDADANKELGKHITNVDARVEQLQRQLQEQLQEQQAKQEIHMQELKKLLLQSTRQQRS</sequence>
<gene>
    <name evidence="3" type="ORF">BCR41DRAFT_358569</name>
</gene>
<keyword evidence="2" id="KW-0812">Transmembrane</keyword>
<evidence type="ECO:0008006" key="5">
    <source>
        <dbReference type="Google" id="ProtNLM"/>
    </source>
</evidence>
<dbReference type="EMBL" id="MCFF01000034">
    <property type="protein sequence ID" value="ORZ09345.1"/>
    <property type="molecule type" value="Genomic_DNA"/>
</dbReference>
<evidence type="ECO:0000256" key="1">
    <source>
        <dbReference type="SAM" id="Coils"/>
    </source>
</evidence>
<evidence type="ECO:0000256" key="2">
    <source>
        <dbReference type="SAM" id="Phobius"/>
    </source>
</evidence>
<dbReference type="InParanoid" id="A0A1Y2GJL6"/>
<organism evidence="3 4">
    <name type="scientific">Lobosporangium transversale</name>
    <dbReference type="NCBI Taxonomy" id="64571"/>
    <lineage>
        <taxon>Eukaryota</taxon>
        <taxon>Fungi</taxon>
        <taxon>Fungi incertae sedis</taxon>
        <taxon>Mucoromycota</taxon>
        <taxon>Mortierellomycotina</taxon>
        <taxon>Mortierellomycetes</taxon>
        <taxon>Mortierellales</taxon>
        <taxon>Mortierellaceae</taxon>
        <taxon>Lobosporangium</taxon>
    </lineage>
</organism>
<accession>A0A1Y2GJL6</accession>
<dbReference type="GeneID" id="33566908"/>
<dbReference type="AlphaFoldDB" id="A0A1Y2GJL6"/>
<feature type="coiled-coil region" evidence="1">
    <location>
        <begin position="179"/>
        <end position="224"/>
    </location>
</feature>
<keyword evidence="2" id="KW-1133">Transmembrane helix</keyword>
<reference evidence="3 4" key="1">
    <citation type="submission" date="2016-07" db="EMBL/GenBank/DDBJ databases">
        <title>Pervasive Adenine N6-methylation of Active Genes in Fungi.</title>
        <authorList>
            <consortium name="DOE Joint Genome Institute"/>
            <person name="Mondo S.J."/>
            <person name="Dannebaum R.O."/>
            <person name="Kuo R.C."/>
            <person name="Labutti K."/>
            <person name="Haridas S."/>
            <person name="Kuo A."/>
            <person name="Salamov A."/>
            <person name="Ahrendt S.R."/>
            <person name="Lipzen A."/>
            <person name="Sullivan W."/>
            <person name="Andreopoulos W.B."/>
            <person name="Clum A."/>
            <person name="Lindquist E."/>
            <person name="Daum C."/>
            <person name="Ramamoorthy G.K."/>
            <person name="Gryganskyi A."/>
            <person name="Culley D."/>
            <person name="Magnuson J.K."/>
            <person name="James T.Y."/>
            <person name="O'Malley M.A."/>
            <person name="Stajich J.E."/>
            <person name="Spatafora J.W."/>
            <person name="Visel A."/>
            <person name="Grigoriev I.V."/>
        </authorList>
    </citation>
    <scope>NUCLEOTIDE SEQUENCE [LARGE SCALE GENOMIC DNA]</scope>
    <source>
        <strain evidence="3 4">NRRL 3116</strain>
    </source>
</reference>
<dbReference type="Proteomes" id="UP000193648">
    <property type="component" value="Unassembled WGS sequence"/>
</dbReference>